<evidence type="ECO:0000259" key="1">
    <source>
        <dbReference type="Pfam" id="PF01261"/>
    </source>
</evidence>
<dbReference type="Gene3D" id="3.20.20.150">
    <property type="entry name" value="Divalent-metal-dependent TIM barrel enzymes"/>
    <property type="match status" value="1"/>
</dbReference>
<gene>
    <name evidence="2" type="ORF">EBB54_04185</name>
</gene>
<dbReference type="GO" id="GO:0016853">
    <property type="term" value="F:isomerase activity"/>
    <property type="evidence" value="ECO:0007669"/>
    <property type="project" value="UniProtKB-KW"/>
</dbReference>
<feature type="domain" description="Xylose isomerase-like TIM barrel" evidence="1">
    <location>
        <begin position="25"/>
        <end position="310"/>
    </location>
</feature>
<dbReference type="InterPro" id="IPR013022">
    <property type="entry name" value="Xyl_isomerase-like_TIM-brl"/>
</dbReference>
<accession>A0A426DDL2</accession>
<organism evidence="2 3">
    <name type="scientific">Schaedlerella arabinosiphila</name>
    <dbReference type="NCBI Taxonomy" id="2044587"/>
    <lineage>
        <taxon>Bacteria</taxon>
        <taxon>Bacillati</taxon>
        <taxon>Bacillota</taxon>
        <taxon>Clostridia</taxon>
        <taxon>Lachnospirales</taxon>
        <taxon>Lachnospiraceae</taxon>
        <taxon>Schaedlerella</taxon>
    </lineage>
</organism>
<dbReference type="InterPro" id="IPR036237">
    <property type="entry name" value="Xyl_isomerase-like_sf"/>
</dbReference>
<comment type="caution">
    <text evidence="2">The sequence shown here is derived from an EMBL/GenBank/DDBJ whole genome shotgun (WGS) entry which is preliminary data.</text>
</comment>
<dbReference type="AlphaFoldDB" id="A0A426DDL2"/>
<evidence type="ECO:0000313" key="2">
    <source>
        <dbReference type="EMBL" id="RRK30663.1"/>
    </source>
</evidence>
<dbReference type="Proteomes" id="UP000274920">
    <property type="component" value="Unassembled WGS sequence"/>
</dbReference>
<sequence>MKLGVFNPVLKNKTFEEACAYLEGLGVQMMEIGCGGFPGKEHCNPKVLLHDEEKRREFLDVLARHHLEISGLSCHGNPIHPDPEKAKAFDDDLTDAILLCEKLGVPVLNTFSGCPGADDDSKMPNWVTCSWPDDFGEILAWQWEKVLIPYWKQKAAFAKEHGVEKIALELHPGFCVYNTSSLLRLRREVGPEIGANLDPSHLIWQQMDPVEVIRVLGEENAIFHFHAKDTQINPYNCRINGVLDTGNYHDLKKRSWTFRSIGYGNDLGYWKNIISQLRLTGYDHVISIEHEDGLMSQNEGLTKTVDALKQIIIFEEPGEMYWA</sequence>
<dbReference type="InterPro" id="IPR050312">
    <property type="entry name" value="IolE/XylAMocC-like"/>
</dbReference>
<keyword evidence="2" id="KW-0413">Isomerase</keyword>
<dbReference type="PANTHER" id="PTHR12110:SF21">
    <property type="entry name" value="XYLOSE ISOMERASE-LIKE TIM BARREL DOMAIN-CONTAINING PROTEIN"/>
    <property type="match status" value="1"/>
</dbReference>
<name>A0A426DDL2_9FIRM</name>
<reference evidence="2" key="1">
    <citation type="submission" date="2018-10" db="EMBL/GenBank/DDBJ databases">
        <title>Schaedlerella arabinophila gen. nov. sp. nov., isolated from the mouse intestinal tract and comparative analysis with the genome of the closely related altered Schaedler flora strain ASF502.</title>
        <authorList>
            <person name="Miyake S."/>
            <person name="Soh M."/>
            <person name="Seedorf H."/>
        </authorList>
    </citation>
    <scope>NUCLEOTIDE SEQUENCE [LARGE SCALE GENOMIC DNA]</scope>
    <source>
        <strain evidence="2">DSM 106076</strain>
    </source>
</reference>
<evidence type="ECO:0000313" key="3">
    <source>
        <dbReference type="Proteomes" id="UP000274920"/>
    </source>
</evidence>
<dbReference type="SUPFAM" id="SSF51658">
    <property type="entry name" value="Xylose isomerase-like"/>
    <property type="match status" value="1"/>
</dbReference>
<dbReference type="PANTHER" id="PTHR12110">
    <property type="entry name" value="HYDROXYPYRUVATE ISOMERASE"/>
    <property type="match status" value="1"/>
</dbReference>
<dbReference type="Pfam" id="PF01261">
    <property type="entry name" value="AP_endonuc_2"/>
    <property type="match status" value="1"/>
</dbReference>
<dbReference type="RefSeq" id="WP_125126470.1">
    <property type="nucleotide sequence ID" value="NZ_CASCYM010000025.1"/>
</dbReference>
<dbReference type="EMBL" id="RHJS01000002">
    <property type="protein sequence ID" value="RRK30663.1"/>
    <property type="molecule type" value="Genomic_DNA"/>
</dbReference>
<proteinExistence type="predicted"/>
<protein>
    <submittedName>
        <fullName evidence="2">Sugar phosphate isomerase/epimerase</fullName>
    </submittedName>
</protein>
<keyword evidence="3" id="KW-1185">Reference proteome</keyword>